<organism evidence="1 2">
    <name type="scientific">Didymella heteroderae</name>
    <dbReference type="NCBI Taxonomy" id="1769908"/>
    <lineage>
        <taxon>Eukaryota</taxon>
        <taxon>Fungi</taxon>
        <taxon>Dikarya</taxon>
        <taxon>Ascomycota</taxon>
        <taxon>Pezizomycotina</taxon>
        <taxon>Dothideomycetes</taxon>
        <taxon>Pleosporomycetidae</taxon>
        <taxon>Pleosporales</taxon>
        <taxon>Pleosporineae</taxon>
        <taxon>Didymellaceae</taxon>
        <taxon>Didymella</taxon>
    </lineage>
</organism>
<protein>
    <submittedName>
        <fullName evidence="1">Uncharacterized protein</fullName>
    </submittedName>
</protein>
<dbReference type="AlphaFoldDB" id="A0A9P4WQ05"/>
<dbReference type="EMBL" id="SWKV01000036">
    <property type="protein sequence ID" value="KAF3038507.1"/>
    <property type="molecule type" value="Genomic_DNA"/>
</dbReference>
<gene>
    <name evidence="1" type="ORF">E8E12_006627</name>
</gene>
<reference evidence="1" key="1">
    <citation type="submission" date="2019-04" db="EMBL/GenBank/DDBJ databases">
        <title>Sequencing of skin fungus with MAO and IRED activity.</title>
        <authorList>
            <person name="Marsaioli A.J."/>
            <person name="Bonatto J.M.C."/>
            <person name="Reis Junior O."/>
        </authorList>
    </citation>
    <scope>NUCLEOTIDE SEQUENCE</scope>
    <source>
        <strain evidence="1">28M1</strain>
    </source>
</reference>
<evidence type="ECO:0000313" key="2">
    <source>
        <dbReference type="Proteomes" id="UP000758155"/>
    </source>
</evidence>
<dbReference type="Proteomes" id="UP000758155">
    <property type="component" value="Unassembled WGS sequence"/>
</dbReference>
<name>A0A9P4WQ05_9PLEO</name>
<dbReference type="PANTHER" id="PTHR38790">
    <property type="entry name" value="2EXR DOMAIN-CONTAINING PROTEIN-RELATED"/>
    <property type="match status" value="1"/>
</dbReference>
<sequence length="253" mass="29116">MSPEAITLHNQTASPLLRLPPEIRDRIYYFVLLYDGVVNIYPAANGVDFCTESHSIHGCADKWVTHQRPGDLRPDIPLRSTCRQISHEARNVYFAYNTFAFIHSIGFCGRDEFEDRHFKVSAMHEIKTVQMTVETSAVAHVGGRLHLDRLLSWRIDDLKDMRKLSKIHVRIHQSSYYFPPNLPLPASNIPLGLASPPMPFPKVPPNKEIVLKMIADEFETAGFRKATVCLLQERKQERDALKKVHHIRQWLDI</sequence>
<evidence type="ECO:0000313" key="1">
    <source>
        <dbReference type="EMBL" id="KAF3038507.1"/>
    </source>
</evidence>
<dbReference type="OrthoDB" id="3776339at2759"/>
<dbReference type="PANTHER" id="PTHR38790:SF4">
    <property type="entry name" value="2EXR DOMAIN-CONTAINING PROTEIN"/>
    <property type="match status" value="1"/>
</dbReference>
<comment type="caution">
    <text evidence="1">The sequence shown here is derived from an EMBL/GenBank/DDBJ whole genome shotgun (WGS) entry which is preliminary data.</text>
</comment>
<accession>A0A9P4WQ05</accession>
<keyword evidence="2" id="KW-1185">Reference proteome</keyword>
<proteinExistence type="predicted"/>